<evidence type="ECO:0000313" key="1">
    <source>
        <dbReference type="EMBL" id="RVU33368.1"/>
    </source>
</evidence>
<dbReference type="SUPFAM" id="SSF54523">
    <property type="entry name" value="Pili subunits"/>
    <property type="match status" value="1"/>
</dbReference>
<dbReference type="InterPro" id="IPR031982">
    <property type="entry name" value="PilE-like"/>
</dbReference>
<protein>
    <submittedName>
        <fullName evidence="1">Type IV pilin</fullName>
    </submittedName>
</protein>
<dbReference type="InterPro" id="IPR045584">
    <property type="entry name" value="Pilin-like"/>
</dbReference>
<dbReference type="Pfam" id="PF16732">
    <property type="entry name" value="ComP_DUS"/>
    <property type="match status" value="1"/>
</dbReference>
<comment type="caution">
    <text evidence="1">The sequence shown here is derived from an EMBL/GenBank/DDBJ whole genome shotgun (WGS) entry which is preliminary data.</text>
</comment>
<sequence length="110" mass="12247">MVVVAIVAILASLVYPSYDSYLKSGRRTDAQRLMLEQTNLLERSYSRNGTYPAQHELTATDYYSFSYERSAADQFTFTATPVDDPLCGALSLNQQGMRTAATGDDSCWVQ</sequence>
<keyword evidence="2" id="KW-1185">Reference proteome</keyword>
<dbReference type="Proteomes" id="UP000283077">
    <property type="component" value="Unassembled WGS sequence"/>
</dbReference>
<dbReference type="EMBL" id="SACS01000023">
    <property type="protein sequence ID" value="RVU33368.1"/>
    <property type="molecule type" value="Genomic_DNA"/>
</dbReference>
<accession>A0A437QFM9</accession>
<gene>
    <name evidence="1" type="ORF">EOE67_17235</name>
</gene>
<proteinExistence type="predicted"/>
<dbReference type="GO" id="GO:0043683">
    <property type="term" value="P:type IV pilus assembly"/>
    <property type="evidence" value="ECO:0007669"/>
    <property type="project" value="InterPro"/>
</dbReference>
<evidence type="ECO:0000313" key="2">
    <source>
        <dbReference type="Proteomes" id="UP000283077"/>
    </source>
</evidence>
<dbReference type="OrthoDB" id="5296638at2"/>
<dbReference type="AlphaFoldDB" id="A0A437QFM9"/>
<dbReference type="Gene3D" id="3.30.700.10">
    <property type="entry name" value="Glycoprotein, Type 4 Pilin"/>
    <property type="match status" value="1"/>
</dbReference>
<reference evidence="1 2" key="1">
    <citation type="submission" date="2019-01" db="EMBL/GenBank/DDBJ databases">
        <authorList>
            <person name="Chen W.-M."/>
        </authorList>
    </citation>
    <scope>NUCLEOTIDE SEQUENCE [LARGE SCALE GENOMIC DNA]</scope>
    <source>
        <strain evidence="1 2">KYPC3</strain>
    </source>
</reference>
<name>A0A437QFM9_9GAMM</name>
<organism evidence="1 2">
    <name type="scientific">Rheinheimera riviphila</name>
    <dbReference type="NCBI Taxonomy" id="1834037"/>
    <lineage>
        <taxon>Bacteria</taxon>
        <taxon>Pseudomonadati</taxon>
        <taxon>Pseudomonadota</taxon>
        <taxon>Gammaproteobacteria</taxon>
        <taxon>Chromatiales</taxon>
        <taxon>Chromatiaceae</taxon>
        <taxon>Rheinheimera</taxon>
    </lineage>
</organism>